<dbReference type="PANTHER" id="PTHR38731:SF1">
    <property type="entry name" value="FECR PROTEIN DOMAIN-CONTAINING PROTEIN"/>
    <property type="match status" value="1"/>
</dbReference>
<evidence type="ECO:0000256" key="1">
    <source>
        <dbReference type="SAM" id="MobiDB-lite"/>
    </source>
</evidence>
<name>A0A0E2BVL7_9LEPT</name>
<evidence type="ECO:0000256" key="2">
    <source>
        <dbReference type="SAM" id="SignalP"/>
    </source>
</evidence>
<dbReference type="Proteomes" id="UP000006329">
    <property type="component" value="Unassembled WGS sequence"/>
</dbReference>
<accession>A0A0E2BVL7</accession>
<feature type="domain" description="FecR protein" evidence="3">
    <location>
        <begin position="65"/>
        <end position="161"/>
    </location>
</feature>
<sequence length="243" mass="26737">MNHKTKIVLIALSLSMTGSSIVLLSQESKTGDAKVSFLLGKAHVQKPGKNYWESLKSNDSVYEGDLISTGNGSRITVLYKGSEFKIQQNSKVRLANLHGESKNGKLEINQGFAWFKIVNLKGKKFEVATSNSTAGVRGTSFSVLYDPKTKDSSYCTCEGKVAVSDSNGKEILQVKGKGTIVSSKDPEMKKVEYEGIIKKLKTLPGFEARLKKNPSLKNCLSCHTPEDWTPSEDFLKDETYGKQ</sequence>
<organism evidence="4 5">
    <name type="scientific">Leptospira santarosai str. MOR084</name>
    <dbReference type="NCBI Taxonomy" id="1049984"/>
    <lineage>
        <taxon>Bacteria</taxon>
        <taxon>Pseudomonadati</taxon>
        <taxon>Spirochaetota</taxon>
        <taxon>Spirochaetia</taxon>
        <taxon>Leptospirales</taxon>
        <taxon>Leptospiraceae</taxon>
        <taxon>Leptospira</taxon>
    </lineage>
</organism>
<feature type="region of interest" description="Disordered" evidence="1">
    <location>
        <begin position="224"/>
        <end position="243"/>
    </location>
</feature>
<protein>
    <submittedName>
        <fullName evidence="4">Sigma factor regulatory protein, FecR/PupR family</fullName>
    </submittedName>
</protein>
<feature type="chain" id="PRO_5002392999" evidence="2">
    <location>
        <begin position="25"/>
        <end position="243"/>
    </location>
</feature>
<dbReference type="PANTHER" id="PTHR38731">
    <property type="entry name" value="LIPL45-RELATED LIPOPROTEIN-RELATED"/>
    <property type="match status" value="1"/>
</dbReference>
<dbReference type="EMBL" id="AHON02000013">
    <property type="protein sequence ID" value="EKO35603.1"/>
    <property type="molecule type" value="Genomic_DNA"/>
</dbReference>
<dbReference type="Pfam" id="PF04773">
    <property type="entry name" value="FecR"/>
    <property type="match status" value="1"/>
</dbReference>
<keyword evidence="5" id="KW-1185">Reference proteome</keyword>
<evidence type="ECO:0000313" key="5">
    <source>
        <dbReference type="Proteomes" id="UP000006329"/>
    </source>
</evidence>
<evidence type="ECO:0000313" key="4">
    <source>
        <dbReference type="EMBL" id="EKO35603.1"/>
    </source>
</evidence>
<dbReference type="Gene3D" id="2.60.120.1440">
    <property type="match status" value="1"/>
</dbReference>
<feature type="compositionally biased region" description="Basic and acidic residues" evidence="1">
    <location>
        <begin position="233"/>
        <end position="243"/>
    </location>
</feature>
<evidence type="ECO:0000259" key="3">
    <source>
        <dbReference type="Pfam" id="PF04773"/>
    </source>
</evidence>
<keyword evidence="2" id="KW-0732">Signal</keyword>
<dbReference type="InterPro" id="IPR006860">
    <property type="entry name" value="FecR"/>
</dbReference>
<reference evidence="4" key="1">
    <citation type="submission" date="2012-10" db="EMBL/GenBank/DDBJ databases">
        <authorList>
            <person name="Harkins D.M."/>
            <person name="Durkin A.S."/>
            <person name="Brinkac L.M."/>
            <person name="Haft D.H."/>
            <person name="Selengut J.D."/>
            <person name="Sanka R."/>
            <person name="DePew J."/>
            <person name="Purushe J."/>
            <person name="Matthias M.A."/>
            <person name="Vinetz J.M."/>
            <person name="Sutton G.G."/>
            <person name="Nierman W.C."/>
            <person name="Fouts D.E."/>
        </authorList>
    </citation>
    <scope>NUCLEOTIDE SEQUENCE [LARGE SCALE GENOMIC DNA]</scope>
    <source>
        <strain evidence="4">MOR084</strain>
    </source>
</reference>
<gene>
    <name evidence="4" type="ORF">LEP1GSC179_1133</name>
</gene>
<proteinExistence type="predicted"/>
<feature type="signal peptide" evidence="2">
    <location>
        <begin position="1"/>
        <end position="24"/>
    </location>
</feature>
<dbReference type="RefSeq" id="WP_004475798.1">
    <property type="nucleotide sequence ID" value="NZ_AHON02000013.1"/>
</dbReference>
<dbReference type="AlphaFoldDB" id="A0A0E2BVL7"/>
<comment type="caution">
    <text evidence="4">The sequence shown here is derived from an EMBL/GenBank/DDBJ whole genome shotgun (WGS) entry which is preliminary data.</text>
</comment>